<organism evidence="3 4">
    <name type="scientific">Salinactinospora qingdaonensis</name>
    <dbReference type="NCBI Taxonomy" id="702744"/>
    <lineage>
        <taxon>Bacteria</taxon>
        <taxon>Bacillati</taxon>
        <taxon>Actinomycetota</taxon>
        <taxon>Actinomycetes</taxon>
        <taxon>Streptosporangiales</taxon>
        <taxon>Nocardiopsidaceae</taxon>
        <taxon>Salinactinospora</taxon>
    </lineage>
</organism>
<dbReference type="Pfam" id="PF22654">
    <property type="entry name" value="DUF7008"/>
    <property type="match status" value="1"/>
</dbReference>
<dbReference type="Proteomes" id="UP001500908">
    <property type="component" value="Unassembled WGS sequence"/>
</dbReference>
<reference evidence="4" key="1">
    <citation type="journal article" date="2019" name="Int. J. Syst. Evol. Microbiol.">
        <title>The Global Catalogue of Microorganisms (GCM) 10K type strain sequencing project: providing services to taxonomists for standard genome sequencing and annotation.</title>
        <authorList>
            <consortium name="The Broad Institute Genomics Platform"/>
            <consortium name="The Broad Institute Genome Sequencing Center for Infectious Disease"/>
            <person name="Wu L."/>
            <person name="Ma J."/>
        </authorList>
    </citation>
    <scope>NUCLEOTIDE SEQUENCE [LARGE SCALE GENOMIC DNA]</scope>
    <source>
        <strain evidence="4">JCM 17137</strain>
    </source>
</reference>
<proteinExistence type="predicted"/>
<evidence type="ECO:0000259" key="2">
    <source>
        <dbReference type="Pfam" id="PF22654"/>
    </source>
</evidence>
<gene>
    <name evidence="3" type="ORF">GCM10022402_49980</name>
</gene>
<name>A0ABP7GLA5_9ACTN</name>
<dbReference type="InterPro" id="IPR054277">
    <property type="entry name" value="DUF7008"/>
</dbReference>
<feature type="domain" description="DUF7008" evidence="2">
    <location>
        <begin position="2"/>
        <end position="194"/>
    </location>
</feature>
<evidence type="ECO:0000313" key="4">
    <source>
        <dbReference type="Proteomes" id="UP001500908"/>
    </source>
</evidence>
<feature type="region of interest" description="Disordered" evidence="1">
    <location>
        <begin position="190"/>
        <end position="219"/>
    </location>
</feature>
<feature type="compositionally biased region" description="Basic and acidic residues" evidence="1">
    <location>
        <begin position="49"/>
        <end position="69"/>
    </location>
</feature>
<comment type="caution">
    <text evidence="3">The sequence shown here is derived from an EMBL/GenBank/DDBJ whole genome shotgun (WGS) entry which is preliminary data.</text>
</comment>
<accession>A0ABP7GLA5</accession>
<dbReference type="EMBL" id="BAABDD010000057">
    <property type="protein sequence ID" value="GAA3766955.1"/>
    <property type="molecule type" value="Genomic_DNA"/>
</dbReference>
<keyword evidence="4" id="KW-1185">Reference proteome</keyword>
<feature type="region of interest" description="Disordered" evidence="1">
    <location>
        <begin position="49"/>
        <end position="73"/>
    </location>
</feature>
<feature type="region of interest" description="Disordered" evidence="1">
    <location>
        <begin position="295"/>
        <end position="322"/>
    </location>
</feature>
<evidence type="ECO:0000256" key="1">
    <source>
        <dbReference type="SAM" id="MobiDB-lite"/>
    </source>
</evidence>
<evidence type="ECO:0000313" key="3">
    <source>
        <dbReference type="EMBL" id="GAA3766955.1"/>
    </source>
</evidence>
<sequence length="322" mass="36929">MAELYAPHTDLEKVVADLVPTEHVPYLAAMRYKDKGLAKRAEWEKVWEQQRAEDAAEDEQRKKKIRDEIPTPPKYASADFRQTSCWRNRGKLDVPKERFISYPYAGRDGASSTKDGSLLLGWAGFDHREQAQALAMLIVDREQGDGWGGEKLTPLLAGMREVLPWVAQWHGDFDPLYGGQPRRLLRRVRLADRRPSRTHRRSPRRLAPSVDRTRPQEGVVPRFRQARSAMSDKECNYVREEASLTPSPKPTRERARARLEVRFCFSNGWGRGCVGVFVVRSCLDRFAISAARRGDSGHAPLFRPPPAPTFSKTELRRRRLRS</sequence>
<protein>
    <recommendedName>
        <fullName evidence="2">DUF7008 domain-containing protein</fullName>
    </recommendedName>
</protein>